<reference evidence="1 2" key="1">
    <citation type="submission" date="2024-09" db="EMBL/GenBank/DDBJ databases">
        <authorList>
            <person name="Sun Q."/>
            <person name="Mori K."/>
        </authorList>
    </citation>
    <scope>NUCLEOTIDE SEQUENCE [LARGE SCALE GENOMIC DNA]</scope>
    <source>
        <strain evidence="1 2">JCM 3143</strain>
    </source>
</reference>
<evidence type="ECO:0000313" key="2">
    <source>
        <dbReference type="Proteomes" id="UP001589532"/>
    </source>
</evidence>
<gene>
    <name evidence="1" type="ORF">ACFFSA_52865</name>
</gene>
<evidence type="ECO:0008006" key="3">
    <source>
        <dbReference type="Google" id="ProtNLM"/>
    </source>
</evidence>
<organism evidence="1 2">
    <name type="scientific">Nonomuraea helvata</name>
    <dbReference type="NCBI Taxonomy" id="37484"/>
    <lineage>
        <taxon>Bacteria</taxon>
        <taxon>Bacillati</taxon>
        <taxon>Actinomycetota</taxon>
        <taxon>Actinomycetes</taxon>
        <taxon>Streptosporangiales</taxon>
        <taxon>Streptosporangiaceae</taxon>
        <taxon>Nonomuraea</taxon>
    </lineage>
</organism>
<name>A0ABV5SJD4_9ACTN</name>
<dbReference type="Proteomes" id="UP001589532">
    <property type="component" value="Unassembled WGS sequence"/>
</dbReference>
<dbReference type="RefSeq" id="WP_344993912.1">
    <property type="nucleotide sequence ID" value="NZ_BAAAXV010000008.1"/>
</dbReference>
<dbReference type="EMBL" id="JBHMBW010000108">
    <property type="protein sequence ID" value="MFB9631810.1"/>
    <property type="molecule type" value="Genomic_DNA"/>
</dbReference>
<keyword evidence="2" id="KW-1185">Reference proteome</keyword>
<proteinExistence type="predicted"/>
<accession>A0ABV5SJD4</accession>
<protein>
    <recommendedName>
        <fullName evidence="3">SAM-dependent methyltransferase</fullName>
    </recommendedName>
</protein>
<evidence type="ECO:0000313" key="1">
    <source>
        <dbReference type="EMBL" id="MFB9631810.1"/>
    </source>
</evidence>
<comment type="caution">
    <text evidence="1">The sequence shown here is derived from an EMBL/GenBank/DDBJ whole genome shotgun (WGS) entry which is preliminary data.</text>
</comment>
<sequence length="50" mass="5696">MFGYGPEAFDDGFTGVTADELRSRFTGWELTDVTPGTNRVPTSWFTLHRR</sequence>